<dbReference type="AlphaFoldDB" id="A0A4R5KM78"/>
<sequence>MRLIYQAACLILCLAVALSLCRPAAAANTEETKQLLQKGLTVYEADQEIARIEKQENELVRRLASTEQELAAQQALSAEAKRHAAKVLRAYYMGDRESLWMLLFSISSFKDALSTFEYLQMIIRNDHTALKRYSDNQKQLQTLSASLISSKTALQQTKERYIVQKEKLVQLQKQLDEDLAKQSEAAAIIQQMANLTVQWQEKGIPLFKMYFQAMGKAMKQLPEIISDTSNGKNNHLIINGLQYTFQITDQELNQFLRGKNELFRNMTFRFSDSRVVATGTQDGMEAFIQGKYELAVKDDQQGKSYVRFRIERLQFNGFDLPSTTIEAMEKEFDLGIYPQSLAPFLVVTGVKLEANRLSLMLKLAL</sequence>
<evidence type="ECO:0000256" key="1">
    <source>
        <dbReference type="SAM" id="Coils"/>
    </source>
</evidence>
<dbReference type="OrthoDB" id="2657928at2"/>
<name>A0A4R5KM78_9BACL</name>
<proteinExistence type="predicted"/>
<feature type="coiled-coil region" evidence="1">
    <location>
        <begin position="49"/>
        <end position="83"/>
    </location>
</feature>
<evidence type="ECO:0000256" key="2">
    <source>
        <dbReference type="SAM" id="SignalP"/>
    </source>
</evidence>
<feature type="chain" id="PRO_5020546794" evidence="2">
    <location>
        <begin position="27"/>
        <end position="365"/>
    </location>
</feature>
<dbReference type="EMBL" id="SMRT01000007">
    <property type="protein sequence ID" value="TDF96703.1"/>
    <property type="molecule type" value="Genomic_DNA"/>
</dbReference>
<organism evidence="3 4">
    <name type="scientific">Paenibacillus piri</name>
    <dbReference type="NCBI Taxonomy" id="2547395"/>
    <lineage>
        <taxon>Bacteria</taxon>
        <taxon>Bacillati</taxon>
        <taxon>Bacillota</taxon>
        <taxon>Bacilli</taxon>
        <taxon>Bacillales</taxon>
        <taxon>Paenibacillaceae</taxon>
        <taxon>Paenibacillus</taxon>
    </lineage>
</organism>
<feature type="signal peptide" evidence="2">
    <location>
        <begin position="1"/>
        <end position="26"/>
    </location>
</feature>
<protein>
    <submittedName>
        <fullName evidence="3">Uncharacterized protein</fullName>
    </submittedName>
</protein>
<dbReference type="RefSeq" id="WP_133230064.1">
    <property type="nucleotide sequence ID" value="NZ_SMRT01000007.1"/>
</dbReference>
<keyword evidence="4" id="KW-1185">Reference proteome</keyword>
<keyword evidence="1" id="KW-0175">Coiled coil</keyword>
<dbReference type="Gene3D" id="6.10.250.3150">
    <property type="match status" value="1"/>
</dbReference>
<comment type="caution">
    <text evidence="3">The sequence shown here is derived from an EMBL/GenBank/DDBJ whole genome shotgun (WGS) entry which is preliminary data.</text>
</comment>
<keyword evidence="2" id="KW-0732">Signal</keyword>
<evidence type="ECO:0000313" key="4">
    <source>
        <dbReference type="Proteomes" id="UP000295636"/>
    </source>
</evidence>
<reference evidence="3 4" key="1">
    <citation type="submission" date="2019-03" db="EMBL/GenBank/DDBJ databases">
        <title>This is whole genome sequence of Paenibacillus sp MS74 strain.</title>
        <authorList>
            <person name="Trinh H.N."/>
        </authorList>
    </citation>
    <scope>NUCLEOTIDE SEQUENCE [LARGE SCALE GENOMIC DNA]</scope>
    <source>
        <strain evidence="3 4">MS74</strain>
    </source>
</reference>
<evidence type="ECO:0000313" key="3">
    <source>
        <dbReference type="EMBL" id="TDF96703.1"/>
    </source>
</evidence>
<gene>
    <name evidence="3" type="ORF">E1757_16610</name>
</gene>
<dbReference type="Proteomes" id="UP000295636">
    <property type="component" value="Unassembled WGS sequence"/>
</dbReference>
<accession>A0A4R5KM78</accession>